<dbReference type="GO" id="GO:0015886">
    <property type="term" value="P:heme transport"/>
    <property type="evidence" value="ECO:0007669"/>
    <property type="project" value="InterPro"/>
</dbReference>
<comment type="similarity">
    <text evidence="3 12">Belongs to the CcmD/CycX/HelD family.</text>
</comment>
<keyword evidence="8 12" id="KW-0812">Transmembrane</keyword>
<comment type="caution">
    <text evidence="14">The sequence shown here is derived from an EMBL/GenBank/DDBJ whole genome shotgun (WGS) entry which is preliminary data.</text>
</comment>
<evidence type="ECO:0000256" key="5">
    <source>
        <dbReference type="ARBA" id="ARBA00022448"/>
    </source>
</evidence>
<evidence type="ECO:0000256" key="7">
    <source>
        <dbReference type="ARBA" id="ARBA00022519"/>
    </source>
</evidence>
<evidence type="ECO:0000256" key="8">
    <source>
        <dbReference type="ARBA" id="ARBA00022692"/>
    </source>
</evidence>
<dbReference type="InterPro" id="IPR052075">
    <property type="entry name" value="Heme_exporter_D"/>
</dbReference>
<dbReference type="AlphaFoldDB" id="A0A2P6ARD0"/>
<name>A0A2P6ARD0_9GAMM</name>
<evidence type="ECO:0000313" key="14">
    <source>
        <dbReference type="EMBL" id="PQA37065.1"/>
    </source>
</evidence>
<evidence type="ECO:0000256" key="4">
    <source>
        <dbReference type="ARBA" id="ARBA00016461"/>
    </source>
</evidence>
<feature type="transmembrane region" description="Helical" evidence="12">
    <location>
        <begin position="17"/>
        <end position="36"/>
    </location>
</feature>
<evidence type="ECO:0000256" key="3">
    <source>
        <dbReference type="ARBA" id="ARBA00008741"/>
    </source>
</evidence>
<evidence type="ECO:0000256" key="10">
    <source>
        <dbReference type="ARBA" id="ARBA00022989"/>
    </source>
</evidence>
<organism evidence="14 15">
    <name type="scientific">Amnimonas aquatica</name>
    <dbReference type="NCBI Taxonomy" id="2094561"/>
    <lineage>
        <taxon>Bacteria</taxon>
        <taxon>Pseudomonadati</taxon>
        <taxon>Pseudomonadota</taxon>
        <taxon>Gammaproteobacteria</taxon>
        <taxon>Moraxellales</taxon>
        <taxon>Moraxellaceae</taxon>
        <taxon>Amnimonas</taxon>
    </lineage>
</organism>
<keyword evidence="9 12" id="KW-0201">Cytochrome c-type biogenesis</keyword>
<keyword evidence="5 12" id="KW-0813">Transport</keyword>
<reference evidence="15" key="1">
    <citation type="submission" date="2018-02" db="EMBL/GenBank/DDBJ databases">
        <title>Genome sequencing of Solimonas sp. HR-BB.</title>
        <authorList>
            <person name="Lee Y."/>
            <person name="Jeon C.O."/>
        </authorList>
    </citation>
    <scope>NUCLEOTIDE SEQUENCE [LARGE SCALE GENOMIC DNA]</scope>
    <source>
        <strain evidence="15">HR-E</strain>
    </source>
</reference>
<proteinExistence type="inferred from homology"/>
<evidence type="ECO:0000313" key="15">
    <source>
        <dbReference type="Proteomes" id="UP000243900"/>
    </source>
</evidence>
<sequence length="74" mass="8654">MYFDSFADFLAMGGHGIYVWLSYGLMTALLALLILGSRWHQRRWLREQHRQAVRQQARRPADSPEPGRAPDNRN</sequence>
<evidence type="ECO:0000256" key="9">
    <source>
        <dbReference type="ARBA" id="ARBA00022748"/>
    </source>
</evidence>
<dbReference type="RefSeq" id="WP_105192899.1">
    <property type="nucleotide sequence ID" value="NZ_PTQZ01000194.1"/>
</dbReference>
<dbReference type="EMBL" id="PTQZ01000194">
    <property type="protein sequence ID" value="PQA37065.1"/>
    <property type="molecule type" value="Genomic_DNA"/>
</dbReference>
<dbReference type="GO" id="GO:0017004">
    <property type="term" value="P:cytochrome complex assembly"/>
    <property type="evidence" value="ECO:0007669"/>
    <property type="project" value="UniProtKB-KW"/>
</dbReference>
<protein>
    <recommendedName>
        <fullName evidence="4 12">Heme exporter protein D</fullName>
    </recommendedName>
</protein>
<feature type="region of interest" description="Disordered" evidence="13">
    <location>
        <begin position="50"/>
        <end position="74"/>
    </location>
</feature>
<keyword evidence="6 12" id="KW-1003">Cell membrane</keyword>
<keyword evidence="15" id="KW-1185">Reference proteome</keyword>
<evidence type="ECO:0000256" key="11">
    <source>
        <dbReference type="ARBA" id="ARBA00023136"/>
    </source>
</evidence>
<dbReference type="GO" id="GO:1903607">
    <property type="term" value="P:cytochrome c biosynthetic process"/>
    <property type="evidence" value="ECO:0007669"/>
    <property type="project" value="TreeGrafter"/>
</dbReference>
<dbReference type="GO" id="GO:0005886">
    <property type="term" value="C:plasma membrane"/>
    <property type="evidence" value="ECO:0007669"/>
    <property type="project" value="UniProtKB-SubCell"/>
</dbReference>
<dbReference type="PANTHER" id="PTHR37531:SF1">
    <property type="entry name" value="HEME EXPORTER PROTEIN D"/>
    <property type="match status" value="1"/>
</dbReference>
<keyword evidence="11 12" id="KW-0472">Membrane</keyword>
<dbReference type="NCBIfam" id="TIGR03141">
    <property type="entry name" value="cytochro_ccmD"/>
    <property type="match status" value="1"/>
</dbReference>
<comment type="subcellular location">
    <subcellularLocation>
        <location evidence="2 12">Cell inner membrane</location>
        <topology evidence="2 12">Single-pass membrane protein</topology>
    </subcellularLocation>
</comment>
<evidence type="ECO:0000256" key="12">
    <source>
        <dbReference type="RuleBase" id="RU363101"/>
    </source>
</evidence>
<evidence type="ECO:0000256" key="13">
    <source>
        <dbReference type="SAM" id="MobiDB-lite"/>
    </source>
</evidence>
<keyword evidence="7 12" id="KW-0997">Cell inner membrane</keyword>
<comment type="function">
    <text evidence="1 12">Required for the export of heme to the periplasm for the biogenesis of c-type cytochromes.</text>
</comment>
<dbReference type="Pfam" id="PF04995">
    <property type="entry name" value="CcmD"/>
    <property type="match status" value="1"/>
</dbReference>
<gene>
    <name evidence="14" type="primary">ccmD</name>
    <name evidence="14" type="ORF">C5O18_07685</name>
</gene>
<dbReference type="InterPro" id="IPR007078">
    <property type="entry name" value="Haem_export_protD_CcmD"/>
</dbReference>
<dbReference type="PANTHER" id="PTHR37531">
    <property type="entry name" value="HEME EXPORTER PROTEIN D"/>
    <property type="match status" value="1"/>
</dbReference>
<keyword evidence="10 12" id="KW-1133">Transmembrane helix</keyword>
<evidence type="ECO:0000256" key="2">
    <source>
        <dbReference type="ARBA" id="ARBA00004377"/>
    </source>
</evidence>
<accession>A0A2P6ARD0</accession>
<evidence type="ECO:0000256" key="6">
    <source>
        <dbReference type="ARBA" id="ARBA00022475"/>
    </source>
</evidence>
<dbReference type="Proteomes" id="UP000243900">
    <property type="component" value="Unassembled WGS sequence"/>
</dbReference>
<evidence type="ECO:0000256" key="1">
    <source>
        <dbReference type="ARBA" id="ARBA00002442"/>
    </source>
</evidence>